<evidence type="ECO:0000313" key="2">
    <source>
        <dbReference type="EMBL" id="MDH7638060.1"/>
    </source>
</evidence>
<dbReference type="Gene3D" id="1.10.287.1080">
    <property type="entry name" value="MazG-like"/>
    <property type="match status" value="2"/>
</dbReference>
<feature type="domain" description="NTP pyrophosphohydrolase MazG-like" evidence="1">
    <location>
        <begin position="35"/>
        <end position="108"/>
    </location>
</feature>
<proteinExistence type="predicted"/>
<dbReference type="EC" id="3.6.1.9" evidence="2"/>
<dbReference type="PANTHER" id="PTHR30522">
    <property type="entry name" value="NUCLEOSIDE TRIPHOSPHATE PYROPHOSPHOHYDROLASE"/>
    <property type="match status" value="1"/>
</dbReference>
<dbReference type="PANTHER" id="PTHR30522:SF0">
    <property type="entry name" value="NUCLEOSIDE TRIPHOSPHATE PYROPHOSPHOHYDROLASE"/>
    <property type="match status" value="1"/>
</dbReference>
<gene>
    <name evidence="2" type="primary">mazG</name>
    <name evidence="2" type="ORF">QGN17_04900</name>
</gene>
<keyword evidence="3" id="KW-1185">Reference proteome</keyword>
<evidence type="ECO:0000313" key="3">
    <source>
        <dbReference type="Proteomes" id="UP001160625"/>
    </source>
</evidence>
<organism evidence="2 3">
    <name type="scientific">Sphingomonas oryzagri</name>
    <dbReference type="NCBI Taxonomy" id="3042314"/>
    <lineage>
        <taxon>Bacteria</taxon>
        <taxon>Pseudomonadati</taxon>
        <taxon>Pseudomonadota</taxon>
        <taxon>Alphaproteobacteria</taxon>
        <taxon>Sphingomonadales</taxon>
        <taxon>Sphingomonadaceae</taxon>
        <taxon>Sphingomonas</taxon>
    </lineage>
</organism>
<dbReference type="InterPro" id="IPR048011">
    <property type="entry name" value="NTP-PPase_MazG-like_C"/>
</dbReference>
<sequence length="261" mass="28532">MAENRDSPGGAIERLAGIMAKLRDPETGCPWDVEQDFSTIAPYTIEEAHEVADAIARNDMADLKGELGDLQLQVVFHARIAEEAGHFALADVIESISDKMVRRHPHVFGDTERSDGTAAQIGWEQIKAEERASREETGALAGVALGLPALMRAEKLQKRAARTGFDWPDEDGPRAKVIEELDEIASAPDEVARAEEFGDLLFALVNWGRHMKIDPEAALRAANSKFERRFAAMEAEAGDAFAGLSLDDKEALWQAAKARGL</sequence>
<dbReference type="EMBL" id="JARYGZ010000001">
    <property type="protein sequence ID" value="MDH7638060.1"/>
    <property type="molecule type" value="Genomic_DNA"/>
</dbReference>
<accession>A0ABT6MYH4</accession>
<dbReference type="RefSeq" id="WP_281043381.1">
    <property type="nucleotide sequence ID" value="NZ_JARYGZ010000001.1"/>
</dbReference>
<comment type="caution">
    <text evidence="2">The sequence shown here is derived from an EMBL/GenBank/DDBJ whole genome shotgun (WGS) entry which is preliminary data.</text>
</comment>
<dbReference type="CDD" id="cd11529">
    <property type="entry name" value="NTP-PPase_MazG_Cterm"/>
    <property type="match status" value="1"/>
</dbReference>
<dbReference type="GO" id="GO:0047429">
    <property type="term" value="F:nucleoside triphosphate diphosphatase activity"/>
    <property type="evidence" value="ECO:0007669"/>
    <property type="project" value="UniProtKB-EC"/>
</dbReference>
<protein>
    <submittedName>
        <fullName evidence="2">Nucleoside triphosphate pyrophosphohydrolase</fullName>
        <ecNumber evidence="2">3.6.1.9</ecNumber>
    </submittedName>
</protein>
<dbReference type="SUPFAM" id="SSF101386">
    <property type="entry name" value="all-alpha NTP pyrophosphatases"/>
    <property type="match status" value="2"/>
</dbReference>
<dbReference type="Pfam" id="PF03819">
    <property type="entry name" value="MazG"/>
    <property type="match status" value="1"/>
</dbReference>
<dbReference type="InterPro" id="IPR011551">
    <property type="entry name" value="NTP_PyrPHydrolase_MazG"/>
</dbReference>
<dbReference type="InterPro" id="IPR004518">
    <property type="entry name" value="MazG-like_dom"/>
</dbReference>
<dbReference type="Proteomes" id="UP001160625">
    <property type="component" value="Unassembled WGS sequence"/>
</dbReference>
<dbReference type="CDD" id="cd11528">
    <property type="entry name" value="NTP-PPase_MazG_Nterm"/>
    <property type="match status" value="1"/>
</dbReference>
<evidence type="ECO:0000259" key="1">
    <source>
        <dbReference type="Pfam" id="PF03819"/>
    </source>
</evidence>
<keyword evidence="2" id="KW-0378">Hydrolase</keyword>
<reference evidence="2" key="1">
    <citation type="submission" date="2023-04" db="EMBL/GenBank/DDBJ databases">
        <title>Sphingomonas sp. MAHUQ-71 isolated from rice field.</title>
        <authorList>
            <person name="Huq M.A."/>
        </authorList>
    </citation>
    <scope>NUCLEOTIDE SEQUENCE</scope>
    <source>
        <strain evidence="2">MAHUQ-71</strain>
    </source>
</reference>
<dbReference type="NCBIfam" id="TIGR00444">
    <property type="entry name" value="mazG"/>
    <property type="match status" value="1"/>
</dbReference>
<dbReference type="NCBIfam" id="NF007113">
    <property type="entry name" value="PRK09562.1"/>
    <property type="match status" value="1"/>
</dbReference>
<name>A0ABT6MYH4_9SPHN</name>
<dbReference type="InterPro" id="IPR048015">
    <property type="entry name" value="NTP-PPase_MazG-like_N"/>
</dbReference>